<evidence type="ECO:0000256" key="3">
    <source>
        <dbReference type="ARBA" id="ARBA00013085"/>
    </source>
</evidence>
<name>A0A9D1KJ78_9FIRM</name>
<dbReference type="InterPro" id="IPR010140">
    <property type="entry name" value="Histidinol_P_phosphatase_HisJ"/>
</dbReference>
<dbReference type="Pfam" id="PF02811">
    <property type="entry name" value="PHP"/>
    <property type="match status" value="1"/>
</dbReference>
<evidence type="ECO:0000259" key="9">
    <source>
        <dbReference type="Pfam" id="PF02811"/>
    </source>
</evidence>
<dbReference type="GO" id="GO:0005737">
    <property type="term" value="C:cytoplasm"/>
    <property type="evidence" value="ECO:0007669"/>
    <property type="project" value="TreeGrafter"/>
</dbReference>
<accession>A0A9D1KJ78</accession>
<dbReference type="PANTHER" id="PTHR21039">
    <property type="entry name" value="HISTIDINOL PHOSPHATASE-RELATED"/>
    <property type="match status" value="1"/>
</dbReference>
<evidence type="ECO:0000256" key="6">
    <source>
        <dbReference type="ARBA" id="ARBA00023102"/>
    </source>
</evidence>
<dbReference type="InterPro" id="IPR004013">
    <property type="entry name" value="PHP_dom"/>
</dbReference>
<dbReference type="PANTHER" id="PTHR21039:SF0">
    <property type="entry name" value="HISTIDINOL-PHOSPHATASE"/>
    <property type="match status" value="1"/>
</dbReference>
<evidence type="ECO:0000256" key="4">
    <source>
        <dbReference type="ARBA" id="ARBA00022605"/>
    </source>
</evidence>
<dbReference type="EMBL" id="DVLL01000012">
    <property type="protein sequence ID" value="HIT58629.1"/>
    <property type="molecule type" value="Genomic_DNA"/>
</dbReference>
<evidence type="ECO:0000313" key="10">
    <source>
        <dbReference type="EMBL" id="HIT58629.1"/>
    </source>
</evidence>
<sequence length="271" mass="31258">MRLQNLHTHSTYCDGKNTLRELAEEAVKKGFCTLGFSSHSFTEFDQSYCMKNESEYIRECAGLKEEYKDRLDILRGLELEYYSDAPKYPYDYLIGSVHYIYCRGEFFTVDESPQILEEAAKKYFGGDIMAICEKYYDTVADVVRKTDCDIIGHFDLITKFCEVKPGLIDLESQSYRKAVSRALDRLIDSGRIFELNTGAIAKGYRTLPYPSPEIVRRLADSGAKFTISSDCHKKEQLDFWFEDAKKYLVANGVKKVYLYNNGIFEEERISG</sequence>
<proteinExistence type="inferred from homology"/>
<dbReference type="EC" id="3.1.3.15" evidence="3 8"/>
<keyword evidence="4 8" id="KW-0028">Amino-acid biosynthesis</keyword>
<reference evidence="10" key="2">
    <citation type="journal article" date="2021" name="PeerJ">
        <title>Extensive microbial diversity within the chicken gut microbiome revealed by metagenomics and culture.</title>
        <authorList>
            <person name="Gilroy R."/>
            <person name="Ravi A."/>
            <person name="Getino M."/>
            <person name="Pursley I."/>
            <person name="Horton D.L."/>
            <person name="Alikhan N.F."/>
            <person name="Baker D."/>
            <person name="Gharbi K."/>
            <person name="Hall N."/>
            <person name="Watson M."/>
            <person name="Adriaenssens E.M."/>
            <person name="Foster-Nyarko E."/>
            <person name="Jarju S."/>
            <person name="Secka A."/>
            <person name="Antonio M."/>
            <person name="Oren A."/>
            <person name="Chaudhuri R.R."/>
            <person name="La Ragione R."/>
            <person name="Hildebrand F."/>
            <person name="Pallen M.J."/>
        </authorList>
    </citation>
    <scope>NUCLEOTIDE SEQUENCE</scope>
    <source>
        <strain evidence="10">CHK33-4379</strain>
    </source>
</reference>
<dbReference type="InterPro" id="IPR016195">
    <property type="entry name" value="Pol/histidinol_Pase-like"/>
</dbReference>
<evidence type="ECO:0000256" key="2">
    <source>
        <dbReference type="ARBA" id="ARBA00009152"/>
    </source>
</evidence>
<organism evidence="10 11">
    <name type="scientific">Candidatus Faeciplasma pullistercoris</name>
    <dbReference type="NCBI Taxonomy" id="2840800"/>
    <lineage>
        <taxon>Bacteria</taxon>
        <taxon>Bacillati</taxon>
        <taxon>Bacillota</taxon>
        <taxon>Clostridia</taxon>
        <taxon>Eubacteriales</taxon>
        <taxon>Oscillospiraceae</taxon>
        <taxon>Oscillospiraceae incertae sedis</taxon>
        <taxon>Candidatus Faeciplasma</taxon>
    </lineage>
</organism>
<evidence type="ECO:0000256" key="1">
    <source>
        <dbReference type="ARBA" id="ARBA00004970"/>
    </source>
</evidence>
<comment type="similarity">
    <text evidence="2 8">Belongs to the PHP hydrolase family. HisK subfamily.</text>
</comment>
<comment type="pathway">
    <text evidence="1 8">Amino-acid biosynthesis; L-histidine biosynthesis; L-histidine from 5-phospho-alpha-D-ribose 1-diphosphate: step 8/9.</text>
</comment>
<keyword evidence="6 8" id="KW-0368">Histidine biosynthesis</keyword>
<dbReference type="CDD" id="cd12110">
    <property type="entry name" value="PHP_HisPPase_Hisj_like"/>
    <property type="match status" value="1"/>
</dbReference>
<evidence type="ECO:0000256" key="7">
    <source>
        <dbReference type="ARBA" id="ARBA00049158"/>
    </source>
</evidence>
<protein>
    <recommendedName>
        <fullName evidence="3 8">Histidinol-phosphatase</fullName>
        <shortName evidence="8">HolPase</shortName>
        <ecNumber evidence="3 8">3.1.3.15</ecNumber>
    </recommendedName>
</protein>
<dbReference type="NCBIfam" id="TIGR01856">
    <property type="entry name" value="hisJ_fam"/>
    <property type="match status" value="1"/>
</dbReference>
<keyword evidence="5 8" id="KW-0378">Hydrolase</keyword>
<dbReference type="SUPFAM" id="SSF89550">
    <property type="entry name" value="PHP domain-like"/>
    <property type="match status" value="1"/>
</dbReference>
<evidence type="ECO:0000256" key="5">
    <source>
        <dbReference type="ARBA" id="ARBA00022801"/>
    </source>
</evidence>
<dbReference type="GO" id="GO:0004401">
    <property type="term" value="F:histidinol-phosphatase activity"/>
    <property type="evidence" value="ECO:0007669"/>
    <property type="project" value="UniProtKB-UniRule"/>
</dbReference>
<dbReference type="GO" id="GO:0000105">
    <property type="term" value="P:L-histidine biosynthetic process"/>
    <property type="evidence" value="ECO:0007669"/>
    <property type="project" value="UniProtKB-UniRule"/>
</dbReference>
<dbReference type="Gene3D" id="3.20.20.140">
    <property type="entry name" value="Metal-dependent hydrolases"/>
    <property type="match status" value="1"/>
</dbReference>
<reference evidence="10" key="1">
    <citation type="submission" date="2020-10" db="EMBL/GenBank/DDBJ databases">
        <authorList>
            <person name="Gilroy R."/>
        </authorList>
    </citation>
    <scope>NUCLEOTIDE SEQUENCE</scope>
    <source>
        <strain evidence="10">CHK33-4379</strain>
    </source>
</reference>
<evidence type="ECO:0000256" key="8">
    <source>
        <dbReference type="RuleBase" id="RU366003"/>
    </source>
</evidence>
<dbReference type="AlphaFoldDB" id="A0A9D1KJ78"/>
<comment type="caution">
    <text evidence="10">The sequence shown here is derived from an EMBL/GenBank/DDBJ whole genome shotgun (WGS) entry which is preliminary data.</text>
</comment>
<feature type="domain" description="PHP" evidence="9">
    <location>
        <begin position="6"/>
        <end position="197"/>
    </location>
</feature>
<gene>
    <name evidence="10" type="ORF">IAC39_02795</name>
</gene>
<dbReference type="Proteomes" id="UP000824136">
    <property type="component" value="Unassembled WGS sequence"/>
</dbReference>
<evidence type="ECO:0000313" key="11">
    <source>
        <dbReference type="Proteomes" id="UP000824136"/>
    </source>
</evidence>
<comment type="catalytic activity">
    <reaction evidence="7 8">
        <text>L-histidinol phosphate + H2O = L-histidinol + phosphate</text>
        <dbReference type="Rhea" id="RHEA:14465"/>
        <dbReference type="ChEBI" id="CHEBI:15377"/>
        <dbReference type="ChEBI" id="CHEBI:43474"/>
        <dbReference type="ChEBI" id="CHEBI:57699"/>
        <dbReference type="ChEBI" id="CHEBI:57980"/>
        <dbReference type="EC" id="3.1.3.15"/>
    </reaction>
</comment>